<organism evidence="15 16">
    <name type="scientific">Ferviditalea candida</name>
    <dbReference type="NCBI Taxonomy" id="3108399"/>
    <lineage>
        <taxon>Bacteria</taxon>
        <taxon>Bacillati</taxon>
        <taxon>Bacillota</taxon>
        <taxon>Bacilli</taxon>
        <taxon>Bacillales</taxon>
        <taxon>Paenibacillaceae</taxon>
        <taxon>Ferviditalea</taxon>
    </lineage>
</organism>
<dbReference type="SUPFAM" id="SSF55205">
    <property type="entry name" value="EPT/RTPC-like"/>
    <property type="match status" value="1"/>
</dbReference>
<evidence type="ECO:0000313" key="15">
    <source>
        <dbReference type="EMBL" id="MEB3102705.1"/>
    </source>
</evidence>
<comment type="pathway">
    <text evidence="2 13">Cell wall biogenesis; peptidoglycan biosynthesis.</text>
</comment>
<dbReference type="InterPro" id="IPR050068">
    <property type="entry name" value="MurA_subfamily"/>
</dbReference>
<feature type="active site" description="Proton donor" evidence="13">
    <location>
        <position position="117"/>
    </location>
</feature>
<dbReference type="InterPro" id="IPR005750">
    <property type="entry name" value="UDP_GlcNAc_COvinyl_MurA"/>
</dbReference>
<keyword evidence="7 13" id="KW-0573">Peptidoglycan synthesis</keyword>
<evidence type="ECO:0000256" key="10">
    <source>
        <dbReference type="ARBA" id="ARBA00023317"/>
    </source>
</evidence>
<evidence type="ECO:0000256" key="8">
    <source>
        <dbReference type="ARBA" id="ARBA00023306"/>
    </source>
</evidence>
<evidence type="ECO:0000256" key="7">
    <source>
        <dbReference type="ARBA" id="ARBA00022984"/>
    </source>
</evidence>
<evidence type="ECO:0000256" key="9">
    <source>
        <dbReference type="ARBA" id="ARBA00023316"/>
    </source>
</evidence>
<feature type="binding site" evidence="13">
    <location>
        <position position="93"/>
    </location>
    <ligand>
        <name>UDP-N-acetyl-alpha-D-glucosamine</name>
        <dbReference type="ChEBI" id="CHEBI:57705"/>
    </ligand>
</feature>
<reference evidence="15" key="1">
    <citation type="submission" date="2023-12" db="EMBL/GenBank/DDBJ databases">
        <title>Fervidustalea candida gen. nov., sp. nov., a novel member of the family Paenibacillaceae isolated from a geothermal area.</title>
        <authorList>
            <person name="Li W.-J."/>
            <person name="Jiao J.-Y."/>
            <person name="Chen Y."/>
        </authorList>
    </citation>
    <scope>NUCLEOTIDE SEQUENCE</scope>
    <source>
        <strain evidence="15">SYSU GA230002</strain>
    </source>
</reference>
<keyword evidence="10" id="KW-0670">Pyruvate</keyword>
<protein>
    <recommendedName>
        <fullName evidence="13">UDP-N-acetylglucosamine 1-carboxyvinyltransferase</fullName>
        <ecNumber evidence="13">2.5.1.7</ecNumber>
    </recommendedName>
    <alternativeName>
        <fullName evidence="13">Enoylpyruvate transferase</fullName>
    </alternativeName>
    <alternativeName>
        <fullName evidence="13">UDP-N-acetylglucosamine enolpyruvyl transferase</fullName>
        <shortName evidence="13">EPT</shortName>
    </alternativeName>
</protein>
<dbReference type="PANTHER" id="PTHR43783:SF2">
    <property type="entry name" value="UDP-N-ACETYLGLUCOSAMINE 1-CARBOXYVINYLTRANSFERASE 2"/>
    <property type="match status" value="1"/>
</dbReference>
<sequence length="435" mass="46378">MLKWIEIMPSGALNGSVKVPGSKNSSLALLAASCMADGPVRLQGIPDLFDIKVIQGIFQDIGVSMTRQGRDLIIDPGSIASSDLDIDKTSAFRASYYFVGALLAKQKKVRIGYPGGDDFVSRPIDQHFKALKALGANIELKDTYYIVEAERLVGTDIFFDVITSGATINALLASARASGTTVLRNAATDPEVVDTANMLNQMGARIRGAGTSTIRVEGVKELSGCTYSVIPDRLIAGAFLLSAAATRGTVTVEGAIPDHLGSFLSKMEEIGVGIEINEQKITAHGDVRLKAVRVRTGMYPGFATDLQQPLTPVLLRAHGKSIITERVYPKRFNHVQQLNRMGANIEVKGPSAWISGTQTLQGALVHASDVRAGVSLIIAGLMAEGSTAITGVEHVERGYEDIIGSFSALGAKLALKQGGRLEGEQAYWLKNAARK</sequence>
<comment type="similarity">
    <text evidence="11 13">Belongs to the EPSP synthase family. MurA subfamily.</text>
</comment>
<comment type="catalytic activity">
    <reaction evidence="12 13">
        <text>phosphoenolpyruvate + UDP-N-acetyl-alpha-D-glucosamine = UDP-N-acetyl-3-O-(1-carboxyvinyl)-alpha-D-glucosamine + phosphate</text>
        <dbReference type="Rhea" id="RHEA:18681"/>
        <dbReference type="ChEBI" id="CHEBI:43474"/>
        <dbReference type="ChEBI" id="CHEBI:57705"/>
        <dbReference type="ChEBI" id="CHEBI:58702"/>
        <dbReference type="ChEBI" id="CHEBI:68483"/>
        <dbReference type="EC" id="2.5.1.7"/>
    </reaction>
</comment>
<keyword evidence="8 13" id="KW-0131">Cell cycle</keyword>
<dbReference type="Gene3D" id="3.65.10.10">
    <property type="entry name" value="Enolpyruvate transferase domain"/>
    <property type="match status" value="2"/>
</dbReference>
<proteinExistence type="inferred from homology"/>
<dbReference type="NCBIfam" id="NF006873">
    <property type="entry name" value="PRK09369.1"/>
    <property type="match status" value="1"/>
</dbReference>
<dbReference type="Proteomes" id="UP001310386">
    <property type="component" value="Unassembled WGS sequence"/>
</dbReference>
<keyword evidence="6 13" id="KW-0133">Cell shape</keyword>
<evidence type="ECO:0000256" key="6">
    <source>
        <dbReference type="ARBA" id="ARBA00022960"/>
    </source>
</evidence>
<evidence type="ECO:0000256" key="12">
    <source>
        <dbReference type="ARBA" id="ARBA00047527"/>
    </source>
</evidence>
<keyword evidence="9 13" id="KW-0961">Cell wall biogenesis/degradation</keyword>
<dbReference type="InterPro" id="IPR013792">
    <property type="entry name" value="RNA3'P_cycl/enolpyr_Trfase_a/b"/>
</dbReference>
<dbReference type="CDD" id="cd01555">
    <property type="entry name" value="UdpNAET"/>
    <property type="match status" value="1"/>
</dbReference>
<evidence type="ECO:0000256" key="1">
    <source>
        <dbReference type="ARBA" id="ARBA00004496"/>
    </source>
</evidence>
<dbReference type="NCBIfam" id="TIGR01072">
    <property type="entry name" value="murA"/>
    <property type="match status" value="1"/>
</dbReference>
<comment type="subcellular location">
    <subcellularLocation>
        <location evidence="1 13">Cytoplasm</location>
    </subcellularLocation>
</comment>
<keyword evidence="16" id="KW-1185">Reference proteome</keyword>
<accession>A0ABU5ZNL3</accession>
<dbReference type="GO" id="GO:0008760">
    <property type="term" value="F:UDP-N-acetylglucosamine 1-carboxyvinyltransferase activity"/>
    <property type="evidence" value="ECO:0007669"/>
    <property type="project" value="UniProtKB-EC"/>
</dbReference>
<feature type="binding site" evidence="13">
    <location>
        <begin position="23"/>
        <end position="24"/>
    </location>
    <ligand>
        <name>phosphoenolpyruvate</name>
        <dbReference type="ChEBI" id="CHEBI:58702"/>
    </ligand>
</feature>
<feature type="binding site" evidence="13">
    <location>
        <begin position="122"/>
        <end position="126"/>
    </location>
    <ligand>
        <name>UDP-N-acetyl-alpha-D-glucosamine</name>
        <dbReference type="ChEBI" id="CHEBI:57705"/>
    </ligand>
</feature>
<comment type="function">
    <text evidence="13">Cell wall formation. Adds enolpyruvyl to UDP-N-acetylglucosamine.</text>
</comment>
<feature type="binding site" evidence="13">
    <location>
        <position position="327"/>
    </location>
    <ligand>
        <name>UDP-N-acetyl-alpha-D-glucosamine</name>
        <dbReference type="ChEBI" id="CHEBI:57705"/>
    </ligand>
</feature>
<evidence type="ECO:0000256" key="2">
    <source>
        <dbReference type="ARBA" id="ARBA00004752"/>
    </source>
</evidence>
<dbReference type="InterPro" id="IPR001986">
    <property type="entry name" value="Enolpyruvate_Tfrase_dom"/>
</dbReference>
<evidence type="ECO:0000256" key="4">
    <source>
        <dbReference type="ARBA" id="ARBA00022618"/>
    </source>
</evidence>
<dbReference type="EC" id="2.5.1.7" evidence="13"/>
<dbReference type="EMBL" id="JAYJLD010000021">
    <property type="protein sequence ID" value="MEB3102705.1"/>
    <property type="molecule type" value="Genomic_DNA"/>
</dbReference>
<feature type="domain" description="Enolpyruvate transferase" evidence="14">
    <location>
        <begin position="9"/>
        <end position="403"/>
    </location>
</feature>
<evidence type="ECO:0000256" key="13">
    <source>
        <dbReference type="HAMAP-Rule" id="MF_00111"/>
    </source>
</evidence>
<gene>
    <name evidence="13 15" type="primary">murA</name>
    <name evidence="15" type="ORF">VF724_13625</name>
</gene>
<evidence type="ECO:0000256" key="3">
    <source>
        <dbReference type="ARBA" id="ARBA00022490"/>
    </source>
</evidence>
<dbReference type="HAMAP" id="MF_00111">
    <property type="entry name" value="MurA"/>
    <property type="match status" value="1"/>
</dbReference>
<comment type="caution">
    <text evidence="13">Lacks conserved residue(s) required for the propagation of feature annotation.</text>
</comment>
<name>A0ABU5ZNL3_9BACL</name>
<keyword evidence="4 13" id="KW-0132">Cell division</keyword>
<keyword evidence="5 13" id="KW-0808">Transferase</keyword>
<dbReference type="PROSITE" id="PS51257">
    <property type="entry name" value="PROKAR_LIPOPROTEIN"/>
    <property type="match status" value="1"/>
</dbReference>
<feature type="binding site" evidence="13">
    <location>
        <position position="305"/>
    </location>
    <ligand>
        <name>UDP-N-acetyl-alpha-D-glucosamine</name>
        <dbReference type="ChEBI" id="CHEBI:57705"/>
    </ligand>
</feature>
<evidence type="ECO:0000313" key="16">
    <source>
        <dbReference type="Proteomes" id="UP001310386"/>
    </source>
</evidence>
<comment type="caution">
    <text evidence="15">The sequence shown here is derived from an EMBL/GenBank/DDBJ whole genome shotgun (WGS) entry which is preliminary data.</text>
</comment>
<keyword evidence="3 13" id="KW-0963">Cytoplasm</keyword>
<evidence type="ECO:0000256" key="5">
    <source>
        <dbReference type="ARBA" id="ARBA00022679"/>
    </source>
</evidence>
<dbReference type="RefSeq" id="WP_371754827.1">
    <property type="nucleotide sequence ID" value="NZ_JAYJLD010000021.1"/>
</dbReference>
<evidence type="ECO:0000256" key="11">
    <source>
        <dbReference type="ARBA" id="ARBA00038367"/>
    </source>
</evidence>
<dbReference type="Pfam" id="PF00275">
    <property type="entry name" value="EPSP_synthase"/>
    <property type="match status" value="1"/>
</dbReference>
<evidence type="ECO:0000259" key="14">
    <source>
        <dbReference type="Pfam" id="PF00275"/>
    </source>
</evidence>
<dbReference type="PANTHER" id="PTHR43783">
    <property type="entry name" value="UDP-N-ACETYLGLUCOSAMINE 1-CARBOXYVINYLTRANSFERASE"/>
    <property type="match status" value="1"/>
</dbReference>
<dbReference type="InterPro" id="IPR036968">
    <property type="entry name" value="Enolpyruvate_Tfrase_sf"/>
</dbReference>